<evidence type="ECO:0000259" key="4">
    <source>
        <dbReference type="PROSITE" id="PS01031"/>
    </source>
</evidence>
<evidence type="ECO:0000313" key="5">
    <source>
        <dbReference type="EMBL" id="KAI9557979.1"/>
    </source>
</evidence>
<keyword evidence="1" id="KW-0346">Stress response</keyword>
<dbReference type="SUPFAM" id="SSF49764">
    <property type="entry name" value="HSP20-like chaperones"/>
    <property type="match status" value="1"/>
</dbReference>
<dbReference type="Pfam" id="PF00011">
    <property type="entry name" value="HSP20"/>
    <property type="match status" value="1"/>
</dbReference>
<dbReference type="GO" id="GO:0005634">
    <property type="term" value="C:nucleus"/>
    <property type="evidence" value="ECO:0007669"/>
    <property type="project" value="TreeGrafter"/>
</dbReference>
<dbReference type="InterPro" id="IPR001436">
    <property type="entry name" value="Alpha-crystallin/sHSP_animal"/>
</dbReference>
<reference evidence="5 6" key="1">
    <citation type="submission" date="2022-05" db="EMBL/GenBank/DDBJ databases">
        <title>A multi-omics perspective on studying reproductive biology in Daphnia sinensis.</title>
        <authorList>
            <person name="Jia J."/>
        </authorList>
    </citation>
    <scope>NUCLEOTIDE SEQUENCE [LARGE SCALE GENOMIC DNA]</scope>
    <source>
        <strain evidence="5 6">WSL</strain>
    </source>
</reference>
<protein>
    <recommendedName>
        <fullName evidence="4">SHSP domain-containing protein</fullName>
    </recommendedName>
</protein>
<comment type="similarity">
    <text evidence="2 3">Belongs to the small heat shock protein (HSP20) family.</text>
</comment>
<evidence type="ECO:0000256" key="1">
    <source>
        <dbReference type="ARBA" id="ARBA00023016"/>
    </source>
</evidence>
<dbReference type="Gene3D" id="2.60.40.790">
    <property type="match status" value="1"/>
</dbReference>
<proteinExistence type="inferred from homology"/>
<evidence type="ECO:0000256" key="2">
    <source>
        <dbReference type="PROSITE-ProRule" id="PRU00285"/>
    </source>
</evidence>
<dbReference type="GO" id="GO:0005737">
    <property type="term" value="C:cytoplasm"/>
    <property type="evidence" value="ECO:0007669"/>
    <property type="project" value="TreeGrafter"/>
</dbReference>
<dbReference type="PANTHER" id="PTHR45640:SF13">
    <property type="entry name" value="HEAT SHOCK PROTEIN 22-RELATED"/>
    <property type="match status" value="1"/>
</dbReference>
<accession>A0AAD5KRE8</accession>
<gene>
    <name evidence="5" type="ORF">GHT06_014732</name>
</gene>
<evidence type="ECO:0000313" key="6">
    <source>
        <dbReference type="Proteomes" id="UP000820818"/>
    </source>
</evidence>
<dbReference type="PANTHER" id="PTHR45640">
    <property type="entry name" value="HEAT SHOCK PROTEIN HSP-12.2-RELATED"/>
    <property type="match status" value="1"/>
</dbReference>
<dbReference type="InterPro" id="IPR008978">
    <property type="entry name" value="HSP20-like_chaperone"/>
</dbReference>
<dbReference type="GO" id="GO:0051082">
    <property type="term" value="F:unfolded protein binding"/>
    <property type="evidence" value="ECO:0007669"/>
    <property type="project" value="TreeGrafter"/>
</dbReference>
<dbReference type="GO" id="GO:0009408">
    <property type="term" value="P:response to heat"/>
    <property type="evidence" value="ECO:0007669"/>
    <property type="project" value="TreeGrafter"/>
</dbReference>
<dbReference type="Proteomes" id="UP000820818">
    <property type="component" value="Linkage Group LG5"/>
</dbReference>
<dbReference type="PRINTS" id="PR00299">
    <property type="entry name" value="ACRYSTALLIN"/>
</dbReference>
<dbReference type="EMBL" id="WJBH02000005">
    <property type="protein sequence ID" value="KAI9557979.1"/>
    <property type="molecule type" value="Genomic_DNA"/>
</dbReference>
<dbReference type="GO" id="GO:0042026">
    <property type="term" value="P:protein refolding"/>
    <property type="evidence" value="ECO:0007669"/>
    <property type="project" value="TreeGrafter"/>
</dbReference>
<evidence type="ECO:0000256" key="3">
    <source>
        <dbReference type="RuleBase" id="RU003616"/>
    </source>
</evidence>
<dbReference type="PROSITE" id="PS01031">
    <property type="entry name" value="SHSP"/>
    <property type="match status" value="1"/>
</dbReference>
<dbReference type="InterPro" id="IPR002068">
    <property type="entry name" value="A-crystallin/Hsp20_dom"/>
</dbReference>
<organism evidence="5 6">
    <name type="scientific">Daphnia sinensis</name>
    <dbReference type="NCBI Taxonomy" id="1820382"/>
    <lineage>
        <taxon>Eukaryota</taxon>
        <taxon>Metazoa</taxon>
        <taxon>Ecdysozoa</taxon>
        <taxon>Arthropoda</taxon>
        <taxon>Crustacea</taxon>
        <taxon>Branchiopoda</taxon>
        <taxon>Diplostraca</taxon>
        <taxon>Cladocera</taxon>
        <taxon>Anomopoda</taxon>
        <taxon>Daphniidae</taxon>
        <taxon>Daphnia</taxon>
        <taxon>Daphnia similis group</taxon>
    </lineage>
</organism>
<dbReference type="AlphaFoldDB" id="A0AAD5KRE8"/>
<comment type="caution">
    <text evidence="5">The sequence shown here is derived from an EMBL/GenBank/DDBJ whole genome shotgun (WGS) entry which is preliminary data.</text>
</comment>
<feature type="domain" description="SHSP" evidence="4">
    <location>
        <begin position="67"/>
        <end position="176"/>
    </location>
</feature>
<name>A0AAD5KRE8_9CRUS</name>
<keyword evidence="6" id="KW-1185">Reference proteome</keyword>
<sequence length="190" mass="21815">MALIPFTGLDTMLDPFESSDPFELYDPFESFEPLQTYEPLYEPYRYTRYRHHVRRSRRRTVRTTVRRMDRELGKLVSAIKEDDKSFQVMVDVTDFEPNEIMVKTTDKDIIVHAKHDERKDPNGSISREFRRRITIPPGVKQESITSTMTPEGLLTIMAPKTTSEGSNERVIPITMTPAAGAINPPPAQGN</sequence>
<dbReference type="CDD" id="cd06526">
    <property type="entry name" value="metazoan_ACD"/>
    <property type="match status" value="1"/>
</dbReference>